<gene>
    <name evidence="2" type="ORF">NDU88_006470</name>
</gene>
<feature type="region of interest" description="Disordered" evidence="1">
    <location>
        <begin position="1"/>
        <end position="32"/>
    </location>
</feature>
<name>A0AAV7RPM1_PLEWA</name>
<sequence length="166" mass="17690">MPSGLLWSSERSPAPAPSPARPLRQAAPHPVSPVRTRFRLSGGRSPLARFLAVVFLWGPHLGSPLRALGTSSVQRIPRSLCPNTGCGCSERGPLTPPGFPPPRFFRARTSGPHSTLSAPPRSSDRCPLARFLAVVFLWDPHLGPPLRSLGTPSVQRAPSGSSAVTR</sequence>
<proteinExistence type="predicted"/>
<feature type="region of interest" description="Disordered" evidence="1">
    <location>
        <begin position="147"/>
        <end position="166"/>
    </location>
</feature>
<accession>A0AAV7RPM1</accession>
<dbReference type="EMBL" id="JANPWB010000009">
    <property type="protein sequence ID" value="KAJ1153712.1"/>
    <property type="molecule type" value="Genomic_DNA"/>
</dbReference>
<feature type="compositionally biased region" description="Polar residues" evidence="1">
    <location>
        <begin position="150"/>
        <end position="166"/>
    </location>
</feature>
<dbReference type="Proteomes" id="UP001066276">
    <property type="component" value="Chromosome 5"/>
</dbReference>
<protein>
    <submittedName>
        <fullName evidence="2">Uncharacterized protein</fullName>
    </submittedName>
</protein>
<reference evidence="2" key="1">
    <citation type="journal article" date="2022" name="bioRxiv">
        <title>Sequencing and chromosome-scale assembly of the giantPleurodeles waltlgenome.</title>
        <authorList>
            <person name="Brown T."/>
            <person name="Elewa A."/>
            <person name="Iarovenko S."/>
            <person name="Subramanian E."/>
            <person name="Araus A.J."/>
            <person name="Petzold A."/>
            <person name="Susuki M."/>
            <person name="Suzuki K.-i.T."/>
            <person name="Hayashi T."/>
            <person name="Toyoda A."/>
            <person name="Oliveira C."/>
            <person name="Osipova E."/>
            <person name="Leigh N.D."/>
            <person name="Simon A."/>
            <person name="Yun M.H."/>
        </authorList>
    </citation>
    <scope>NUCLEOTIDE SEQUENCE</scope>
    <source>
        <strain evidence="2">20211129_DDA</strain>
        <tissue evidence="2">Liver</tissue>
    </source>
</reference>
<organism evidence="2 3">
    <name type="scientific">Pleurodeles waltl</name>
    <name type="common">Iberian ribbed newt</name>
    <dbReference type="NCBI Taxonomy" id="8319"/>
    <lineage>
        <taxon>Eukaryota</taxon>
        <taxon>Metazoa</taxon>
        <taxon>Chordata</taxon>
        <taxon>Craniata</taxon>
        <taxon>Vertebrata</taxon>
        <taxon>Euteleostomi</taxon>
        <taxon>Amphibia</taxon>
        <taxon>Batrachia</taxon>
        <taxon>Caudata</taxon>
        <taxon>Salamandroidea</taxon>
        <taxon>Salamandridae</taxon>
        <taxon>Pleurodelinae</taxon>
        <taxon>Pleurodeles</taxon>
    </lineage>
</organism>
<dbReference type="AlphaFoldDB" id="A0AAV7RPM1"/>
<comment type="caution">
    <text evidence="2">The sequence shown here is derived from an EMBL/GenBank/DDBJ whole genome shotgun (WGS) entry which is preliminary data.</text>
</comment>
<evidence type="ECO:0000256" key="1">
    <source>
        <dbReference type="SAM" id="MobiDB-lite"/>
    </source>
</evidence>
<evidence type="ECO:0000313" key="3">
    <source>
        <dbReference type="Proteomes" id="UP001066276"/>
    </source>
</evidence>
<evidence type="ECO:0000313" key="2">
    <source>
        <dbReference type="EMBL" id="KAJ1153712.1"/>
    </source>
</evidence>
<keyword evidence="3" id="KW-1185">Reference proteome</keyword>